<proteinExistence type="predicted"/>
<evidence type="ECO:0000256" key="2">
    <source>
        <dbReference type="SAM" id="SignalP"/>
    </source>
</evidence>
<dbReference type="InterPro" id="IPR029058">
    <property type="entry name" value="AB_hydrolase_fold"/>
</dbReference>
<dbReference type="GO" id="GO:0004252">
    <property type="term" value="F:serine-type endopeptidase activity"/>
    <property type="evidence" value="ECO:0007669"/>
    <property type="project" value="TreeGrafter"/>
</dbReference>
<comment type="caution">
    <text evidence="4">The sequence shown here is derived from an EMBL/GenBank/DDBJ whole genome shotgun (WGS) entry which is preliminary data.</text>
</comment>
<dbReference type="SUPFAM" id="SSF82171">
    <property type="entry name" value="DPP6 N-terminal domain-like"/>
    <property type="match status" value="1"/>
</dbReference>
<keyword evidence="4" id="KW-0645">Protease</keyword>
<gene>
    <name evidence="4" type="ORF">GGQ97_000941</name>
</gene>
<feature type="signal peptide" evidence="2">
    <location>
        <begin position="1"/>
        <end position="20"/>
    </location>
</feature>
<keyword evidence="2" id="KW-0732">Signal</keyword>
<feature type="domain" description="Peptidase S9 prolyl oligopeptidase catalytic" evidence="3">
    <location>
        <begin position="423"/>
        <end position="633"/>
    </location>
</feature>
<reference evidence="4 5" key="1">
    <citation type="submission" date="2020-03" db="EMBL/GenBank/DDBJ databases">
        <title>Genomic Encyclopedia of Type Strains, Phase IV (KMG-IV): sequencing the most valuable type-strain genomes for metagenomic binning, comparative biology and taxonomic classification.</title>
        <authorList>
            <person name="Goeker M."/>
        </authorList>
    </citation>
    <scope>NUCLEOTIDE SEQUENCE [LARGE SCALE GENOMIC DNA]</scope>
    <source>
        <strain evidence="4 5">DSM 16846</strain>
    </source>
</reference>
<organism evidence="4 5">
    <name type="scientific">Sphingomonas kaistensis</name>
    <dbReference type="NCBI Taxonomy" id="298708"/>
    <lineage>
        <taxon>Bacteria</taxon>
        <taxon>Pseudomonadati</taxon>
        <taxon>Pseudomonadota</taxon>
        <taxon>Alphaproteobacteria</taxon>
        <taxon>Sphingomonadales</taxon>
        <taxon>Sphingomonadaceae</taxon>
        <taxon>Sphingomonas</taxon>
    </lineage>
</organism>
<evidence type="ECO:0000313" key="5">
    <source>
        <dbReference type="Proteomes" id="UP000558192"/>
    </source>
</evidence>
<sequence length="637" mass="69865">MRSVLQATVLGLLLASEGLAAQPASRPSIADFAEPPVATGARLSADGKLLAARSWQGDTSRILIFDATNPSKPPRALPLGKSDVTSISWAGANRLLLRVRKYEKLFDQVYPFTRLIVVDIDTGQSRVADPANQGVLGGDVLYTDPDGQTALVASQDTIFDTPAVKRVDLATGKATLVEKPRPDVWDWYADSDGVVRAGFAYDNRAWKLFYRDKAGEPLRTIKGKFDKNSDSSVDRFTFGRAGTGTIITNERTGRFGVYRYDFTSGSIGEAIFEDPEVDVTGVWGDRWSGDISGIEYENDRKRFVWLDPDLKQTQARIDRALPTTVNEIVSRSRDKAKLLIFSSSASDPGAYFLLDQTTRKMNPVYAPLARIDPAQLSATTHLRYAARDGLGIPAYLTLPKGKPGKLLPTIVMPHGGPFIRDSWEYDTFVQFIASRGYAVFQPQFRGSTGYGKSFVEKGYGQWGRAMQDDLDDGLDHLIKTGVADPKRVCIVGASYGGYAALWGAIRNPERYRCAASLAGVTDLDAQLKANRKSFTATRYFREWRTKVAGEQKVDLATVSPLQQAARLKVPVLIGHGEKDEVVPVRQGRAIVQALQGGRAEVTSVFYAKSGHDLEGEGDLADYLGRLEAFLHKHNPAG</sequence>
<dbReference type="Proteomes" id="UP000558192">
    <property type="component" value="Unassembled WGS sequence"/>
</dbReference>
<feature type="chain" id="PRO_5030950792" evidence="2">
    <location>
        <begin position="21"/>
        <end position="637"/>
    </location>
</feature>
<evidence type="ECO:0000313" key="4">
    <source>
        <dbReference type="EMBL" id="NJC05148.1"/>
    </source>
</evidence>
<dbReference type="PANTHER" id="PTHR42776:SF27">
    <property type="entry name" value="DIPEPTIDYL PEPTIDASE FAMILY MEMBER 6"/>
    <property type="match status" value="1"/>
</dbReference>
<dbReference type="GO" id="GO:0006508">
    <property type="term" value="P:proteolysis"/>
    <property type="evidence" value="ECO:0007669"/>
    <property type="project" value="InterPro"/>
</dbReference>
<dbReference type="RefSeq" id="WP_168067875.1">
    <property type="nucleotide sequence ID" value="NZ_JAATJC010000001.1"/>
</dbReference>
<keyword evidence="1" id="KW-0378">Hydrolase</keyword>
<dbReference type="SUPFAM" id="SSF53474">
    <property type="entry name" value="alpha/beta-Hydrolases"/>
    <property type="match status" value="1"/>
</dbReference>
<dbReference type="Gene3D" id="3.40.50.1820">
    <property type="entry name" value="alpha/beta hydrolase"/>
    <property type="match status" value="1"/>
</dbReference>
<evidence type="ECO:0000256" key="1">
    <source>
        <dbReference type="ARBA" id="ARBA00022801"/>
    </source>
</evidence>
<dbReference type="InterPro" id="IPR001375">
    <property type="entry name" value="Peptidase_S9_cat"/>
</dbReference>
<name>A0A7X5Y5I6_9SPHN</name>
<dbReference type="GO" id="GO:0004177">
    <property type="term" value="F:aminopeptidase activity"/>
    <property type="evidence" value="ECO:0007669"/>
    <property type="project" value="UniProtKB-KW"/>
</dbReference>
<dbReference type="PANTHER" id="PTHR42776">
    <property type="entry name" value="SERINE PEPTIDASE S9 FAMILY MEMBER"/>
    <property type="match status" value="1"/>
</dbReference>
<dbReference type="AlphaFoldDB" id="A0A7X5Y5I6"/>
<keyword evidence="4" id="KW-0031">Aminopeptidase</keyword>
<evidence type="ECO:0000259" key="3">
    <source>
        <dbReference type="Pfam" id="PF00326"/>
    </source>
</evidence>
<dbReference type="Pfam" id="PF00326">
    <property type="entry name" value="Peptidase_S9"/>
    <property type="match status" value="1"/>
</dbReference>
<keyword evidence="5" id="KW-1185">Reference proteome</keyword>
<dbReference type="EMBL" id="JAATJC010000001">
    <property type="protein sequence ID" value="NJC05148.1"/>
    <property type="molecule type" value="Genomic_DNA"/>
</dbReference>
<accession>A0A7X5Y5I6</accession>
<protein>
    <submittedName>
        <fullName evidence="4">Dipeptidyl aminopeptidase/acylaminoacyl peptidase</fullName>
    </submittedName>
</protein>